<dbReference type="InterPro" id="IPR000515">
    <property type="entry name" value="MetI-like"/>
</dbReference>
<dbReference type="AlphaFoldDB" id="A0A1C6SAN7"/>
<dbReference type="SUPFAM" id="SSF161098">
    <property type="entry name" value="MetI-like"/>
    <property type="match status" value="1"/>
</dbReference>
<sequence length="257" mass="27753">MKLPSRAILGLVIPCLVFYLYVRFTSNSPSPYFPPPGRIWESFQDTWLFAHFATDVVPSLRNLVIGFSVAAVTGVTLGLVLGRVIWLQNLFMPLVHFFRSVPPIMVIPPLVLIIGTGDASKVAIIFVGSLFPILIASLDGVRSIDPVLTEVSRGLRIGRFRAVAQIYGPAAGPAVFGGLETGLQISIVLMVASEMVAATHGIGYLTMQAQATFDAAGVWSGMVLLSVIGFLIAALFKAARSRMLAWHIGMSRVARDR</sequence>
<evidence type="ECO:0000256" key="5">
    <source>
        <dbReference type="ARBA" id="ARBA00022989"/>
    </source>
</evidence>
<dbReference type="STRING" id="47866.GA0074694_4550"/>
<dbReference type="Proteomes" id="UP000198906">
    <property type="component" value="Unassembled WGS sequence"/>
</dbReference>
<feature type="transmembrane region" description="Helical" evidence="7">
    <location>
        <begin position="7"/>
        <end position="24"/>
    </location>
</feature>
<accession>A0A1C6SAN7</accession>
<evidence type="ECO:0000256" key="2">
    <source>
        <dbReference type="ARBA" id="ARBA00022448"/>
    </source>
</evidence>
<dbReference type="PANTHER" id="PTHR30151">
    <property type="entry name" value="ALKANE SULFONATE ABC TRANSPORTER-RELATED, MEMBRANE SUBUNIT"/>
    <property type="match status" value="1"/>
</dbReference>
<name>A0A1C6SAN7_9ACTN</name>
<feature type="transmembrane region" description="Helical" evidence="7">
    <location>
        <begin position="63"/>
        <end position="85"/>
    </location>
</feature>
<evidence type="ECO:0000313" key="9">
    <source>
        <dbReference type="EMBL" id="SCL26540.1"/>
    </source>
</evidence>
<dbReference type="RefSeq" id="WP_176738074.1">
    <property type="nucleotide sequence ID" value="NZ_FMHU01000002.1"/>
</dbReference>
<proteinExistence type="inferred from homology"/>
<evidence type="ECO:0000256" key="3">
    <source>
        <dbReference type="ARBA" id="ARBA00022475"/>
    </source>
</evidence>
<dbReference type="PANTHER" id="PTHR30151:SF0">
    <property type="entry name" value="ABC TRANSPORTER PERMEASE PROTEIN MJ0413-RELATED"/>
    <property type="match status" value="1"/>
</dbReference>
<feature type="transmembrane region" description="Helical" evidence="7">
    <location>
        <begin position="97"/>
        <end position="116"/>
    </location>
</feature>
<protein>
    <submittedName>
        <fullName evidence="9">ABC-type nitrate/sulfonate/bicarbonate transport system, permease component</fullName>
    </submittedName>
</protein>
<keyword evidence="3" id="KW-1003">Cell membrane</keyword>
<evidence type="ECO:0000313" key="10">
    <source>
        <dbReference type="Proteomes" id="UP000198906"/>
    </source>
</evidence>
<feature type="transmembrane region" description="Helical" evidence="7">
    <location>
        <begin position="122"/>
        <end position="141"/>
    </location>
</feature>
<feature type="transmembrane region" description="Helical" evidence="7">
    <location>
        <begin position="185"/>
        <end position="205"/>
    </location>
</feature>
<keyword evidence="2 7" id="KW-0813">Transport</keyword>
<dbReference type="EMBL" id="FMHU01000002">
    <property type="protein sequence ID" value="SCL26540.1"/>
    <property type="molecule type" value="Genomic_DNA"/>
</dbReference>
<feature type="transmembrane region" description="Helical" evidence="7">
    <location>
        <begin position="217"/>
        <end position="236"/>
    </location>
</feature>
<dbReference type="Gene3D" id="1.10.3720.10">
    <property type="entry name" value="MetI-like"/>
    <property type="match status" value="1"/>
</dbReference>
<keyword evidence="4 7" id="KW-0812">Transmembrane</keyword>
<dbReference type="InterPro" id="IPR035906">
    <property type="entry name" value="MetI-like_sf"/>
</dbReference>
<dbReference type="GO" id="GO:0055085">
    <property type="term" value="P:transmembrane transport"/>
    <property type="evidence" value="ECO:0007669"/>
    <property type="project" value="InterPro"/>
</dbReference>
<keyword evidence="10" id="KW-1185">Reference proteome</keyword>
<gene>
    <name evidence="9" type="ORF">GA0074694_4550</name>
</gene>
<dbReference type="PROSITE" id="PS50928">
    <property type="entry name" value="ABC_TM1"/>
    <property type="match status" value="1"/>
</dbReference>
<evidence type="ECO:0000256" key="1">
    <source>
        <dbReference type="ARBA" id="ARBA00004651"/>
    </source>
</evidence>
<evidence type="ECO:0000256" key="6">
    <source>
        <dbReference type="ARBA" id="ARBA00023136"/>
    </source>
</evidence>
<feature type="domain" description="ABC transmembrane type-1" evidence="8">
    <location>
        <begin position="56"/>
        <end position="240"/>
    </location>
</feature>
<evidence type="ECO:0000259" key="8">
    <source>
        <dbReference type="PROSITE" id="PS50928"/>
    </source>
</evidence>
<keyword evidence="6 7" id="KW-0472">Membrane</keyword>
<reference evidence="10" key="1">
    <citation type="submission" date="2016-06" db="EMBL/GenBank/DDBJ databases">
        <authorList>
            <person name="Varghese N."/>
        </authorList>
    </citation>
    <scope>NUCLEOTIDE SEQUENCE [LARGE SCALE GENOMIC DNA]</scope>
    <source>
        <strain evidence="10">DSM 46123</strain>
    </source>
</reference>
<dbReference type="GO" id="GO:0005886">
    <property type="term" value="C:plasma membrane"/>
    <property type="evidence" value="ECO:0007669"/>
    <property type="project" value="UniProtKB-SubCell"/>
</dbReference>
<comment type="subcellular location">
    <subcellularLocation>
        <location evidence="1 7">Cell membrane</location>
        <topology evidence="1 7">Multi-pass membrane protein</topology>
    </subcellularLocation>
</comment>
<organism evidence="9 10">
    <name type="scientific">Micromonospora inyonensis</name>
    <dbReference type="NCBI Taxonomy" id="47866"/>
    <lineage>
        <taxon>Bacteria</taxon>
        <taxon>Bacillati</taxon>
        <taxon>Actinomycetota</taxon>
        <taxon>Actinomycetes</taxon>
        <taxon>Micromonosporales</taxon>
        <taxon>Micromonosporaceae</taxon>
        <taxon>Micromonospora</taxon>
    </lineage>
</organism>
<dbReference type="Pfam" id="PF00528">
    <property type="entry name" value="BPD_transp_1"/>
    <property type="match status" value="1"/>
</dbReference>
<comment type="similarity">
    <text evidence="7">Belongs to the binding-protein-dependent transport system permease family.</text>
</comment>
<evidence type="ECO:0000256" key="4">
    <source>
        <dbReference type="ARBA" id="ARBA00022692"/>
    </source>
</evidence>
<evidence type="ECO:0000256" key="7">
    <source>
        <dbReference type="RuleBase" id="RU363032"/>
    </source>
</evidence>
<keyword evidence="5 7" id="KW-1133">Transmembrane helix</keyword>